<protein>
    <submittedName>
        <fullName evidence="2">Uncharacterized protein</fullName>
    </submittedName>
</protein>
<dbReference type="AlphaFoldDB" id="A0A4R2GVR9"/>
<feature type="compositionally biased region" description="Polar residues" evidence="1">
    <location>
        <begin position="65"/>
        <end position="81"/>
    </location>
</feature>
<sequence length="97" mass="10978">MRLATAQMDVCVWTNIPDPRLTLGAAHWGPHIGGRTEKARRRRRAFLVSGQVDRRCQPRLRSIQALNSPTMPRRNSSTQITKIEPMTTGTGREEVAR</sequence>
<evidence type="ECO:0000256" key="1">
    <source>
        <dbReference type="SAM" id="MobiDB-lite"/>
    </source>
</evidence>
<dbReference type="EMBL" id="SLWL01000003">
    <property type="protein sequence ID" value="TCO14762.1"/>
    <property type="molecule type" value="Genomic_DNA"/>
</dbReference>
<evidence type="ECO:0000313" key="2">
    <source>
        <dbReference type="EMBL" id="TCO14762.1"/>
    </source>
</evidence>
<gene>
    <name evidence="2" type="ORF">EV666_103271</name>
</gene>
<comment type="caution">
    <text evidence="2">The sequence shown here is derived from an EMBL/GenBank/DDBJ whole genome shotgun (WGS) entry which is preliminary data.</text>
</comment>
<proteinExistence type="predicted"/>
<feature type="region of interest" description="Disordered" evidence="1">
    <location>
        <begin position="65"/>
        <end position="97"/>
    </location>
</feature>
<accession>A0A4R2GVR9</accession>
<keyword evidence="3" id="KW-1185">Reference proteome</keyword>
<evidence type="ECO:0000313" key="3">
    <source>
        <dbReference type="Proteomes" id="UP000294881"/>
    </source>
</evidence>
<dbReference type="Proteomes" id="UP000294881">
    <property type="component" value="Unassembled WGS sequence"/>
</dbReference>
<name>A0A4R2GVR9_9HYPH</name>
<reference evidence="2 3" key="1">
    <citation type="submission" date="2019-03" db="EMBL/GenBank/DDBJ databases">
        <title>Genomic Encyclopedia of Type Strains, Phase IV (KMG-IV): sequencing the most valuable type-strain genomes for metagenomic binning, comparative biology and taxonomic classification.</title>
        <authorList>
            <person name="Goeker M."/>
        </authorList>
    </citation>
    <scope>NUCLEOTIDE SEQUENCE [LARGE SCALE GENOMIC DNA]</scope>
    <source>
        <strain evidence="2 3">DSM 22958</strain>
    </source>
</reference>
<organism evidence="2 3">
    <name type="scientific">Camelimonas lactis</name>
    <dbReference type="NCBI Taxonomy" id="659006"/>
    <lineage>
        <taxon>Bacteria</taxon>
        <taxon>Pseudomonadati</taxon>
        <taxon>Pseudomonadota</taxon>
        <taxon>Alphaproteobacteria</taxon>
        <taxon>Hyphomicrobiales</taxon>
        <taxon>Chelatococcaceae</taxon>
        <taxon>Camelimonas</taxon>
    </lineage>
</organism>